<protein>
    <recommendedName>
        <fullName evidence="11">PR domain zinc finger protein 10</fullName>
    </recommendedName>
</protein>
<dbReference type="InterPro" id="IPR013087">
    <property type="entry name" value="Znf_C2H2_type"/>
</dbReference>
<dbReference type="AlphaFoldDB" id="A0A8K0K397"/>
<feature type="domain" description="C2H2-type" evidence="7">
    <location>
        <begin position="598"/>
        <end position="625"/>
    </location>
</feature>
<feature type="domain" description="C2H2-type" evidence="7">
    <location>
        <begin position="432"/>
        <end position="459"/>
    </location>
</feature>
<feature type="compositionally biased region" description="Basic and acidic residues" evidence="6">
    <location>
        <begin position="408"/>
        <end position="419"/>
    </location>
</feature>
<dbReference type="GO" id="GO:0005634">
    <property type="term" value="C:nucleus"/>
    <property type="evidence" value="ECO:0007669"/>
    <property type="project" value="TreeGrafter"/>
</dbReference>
<dbReference type="FunFam" id="3.30.160.60:FF:001316">
    <property type="entry name" value="PR domain zinc finger protein 10"/>
    <property type="match status" value="1"/>
</dbReference>
<evidence type="ECO:0008006" key="11">
    <source>
        <dbReference type="Google" id="ProtNLM"/>
    </source>
</evidence>
<feature type="domain" description="C2H2-type" evidence="7">
    <location>
        <begin position="734"/>
        <end position="762"/>
    </location>
</feature>
<dbReference type="SUPFAM" id="SSF82199">
    <property type="entry name" value="SET domain"/>
    <property type="match status" value="1"/>
</dbReference>
<feature type="compositionally biased region" description="Basic and acidic residues" evidence="6">
    <location>
        <begin position="328"/>
        <end position="338"/>
    </location>
</feature>
<feature type="domain" description="C2H2-type" evidence="7">
    <location>
        <begin position="954"/>
        <end position="982"/>
    </location>
</feature>
<feature type="domain" description="C2H2-type" evidence="7">
    <location>
        <begin position="790"/>
        <end position="818"/>
    </location>
</feature>
<name>A0A8K0K397_LADFU</name>
<evidence type="ECO:0000256" key="2">
    <source>
        <dbReference type="ARBA" id="ARBA00022737"/>
    </source>
</evidence>
<feature type="region of interest" description="Disordered" evidence="6">
    <location>
        <begin position="810"/>
        <end position="835"/>
    </location>
</feature>
<dbReference type="Proteomes" id="UP000792457">
    <property type="component" value="Unassembled WGS sequence"/>
</dbReference>
<dbReference type="GO" id="GO:0000977">
    <property type="term" value="F:RNA polymerase II transcription regulatory region sequence-specific DNA binding"/>
    <property type="evidence" value="ECO:0007669"/>
    <property type="project" value="TreeGrafter"/>
</dbReference>
<feature type="domain" description="C2H2-type" evidence="7">
    <location>
        <begin position="570"/>
        <end position="597"/>
    </location>
</feature>
<dbReference type="GO" id="GO:0008276">
    <property type="term" value="F:protein methyltransferase activity"/>
    <property type="evidence" value="ECO:0007669"/>
    <property type="project" value="UniProtKB-ARBA"/>
</dbReference>
<dbReference type="Pfam" id="PF13894">
    <property type="entry name" value="zf-C2H2_4"/>
    <property type="match status" value="1"/>
</dbReference>
<feature type="domain" description="C2H2-type" evidence="7">
    <location>
        <begin position="502"/>
        <end position="529"/>
    </location>
</feature>
<feature type="domain" description="C2H2-type" evidence="7">
    <location>
        <begin position="893"/>
        <end position="921"/>
    </location>
</feature>
<gene>
    <name evidence="9" type="ORF">J437_LFUL006905</name>
</gene>
<keyword evidence="2" id="KW-0677">Repeat</keyword>
<dbReference type="PROSITE" id="PS50280">
    <property type="entry name" value="SET"/>
    <property type="match status" value="1"/>
</dbReference>
<evidence type="ECO:0000256" key="3">
    <source>
        <dbReference type="ARBA" id="ARBA00022771"/>
    </source>
</evidence>
<dbReference type="OrthoDB" id="3535323at2759"/>
<dbReference type="PANTHER" id="PTHR24409:SF295">
    <property type="entry name" value="AZ2-RELATED"/>
    <property type="match status" value="1"/>
</dbReference>
<evidence type="ECO:0000256" key="1">
    <source>
        <dbReference type="ARBA" id="ARBA00022723"/>
    </source>
</evidence>
<dbReference type="GO" id="GO:0008757">
    <property type="term" value="F:S-adenosylmethionine-dependent methyltransferase activity"/>
    <property type="evidence" value="ECO:0007669"/>
    <property type="project" value="UniProtKB-ARBA"/>
</dbReference>
<dbReference type="PANTHER" id="PTHR24409">
    <property type="entry name" value="ZINC FINGER PROTEIN 142"/>
    <property type="match status" value="1"/>
</dbReference>
<dbReference type="InterPro" id="IPR036236">
    <property type="entry name" value="Znf_C2H2_sf"/>
</dbReference>
<feature type="domain" description="C2H2-type" evidence="7">
    <location>
        <begin position="540"/>
        <end position="567"/>
    </location>
</feature>
<reference evidence="9" key="1">
    <citation type="submission" date="2013-04" db="EMBL/GenBank/DDBJ databases">
        <authorList>
            <person name="Qu J."/>
            <person name="Murali S.C."/>
            <person name="Bandaranaike D."/>
            <person name="Bellair M."/>
            <person name="Blankenburg K."/>
            <person name="Chao H."/>
            <person name="Dinh H."/>
            <person name="Doddapaneni H."/>
            <person name="Downs B."/>
            <person name="Dugan-Rocha S."/>
            <person name="Elkadiri S."/>
            <person name="Gnanaolivu R.D."/>
            <person name="Hernandez B."/>
            <person name="Javaid M."/>
            <person name="Jayaseelan J.C."/>
            <person name="Lee S."/>
            <person name="Li M."/>
            <person name="Ming W."/>
            <person name="Munidasa M."/>
            <person name="Muniz J."/>
            <person name="Nguyen L."/>
            <person name="Ongeri F."/>
            <person name="Osuji N."/>
            <person name="Pu L.-L."/>
            <person name="Puazo M."/>
            <person name="Qu C."/>
            <person name="Quiroz J."/>
            <person name="Raj R."/>
            <person name="Weissenberger G."/>
            <person name="Xin Y."/>
            <person name="Zou X."/>
            <person name="Han Y."/>
            <person name="Richards S."/>
            <person name="Worley K."/>
            <person name="Muzny D."/>
            <person name="Gibbs R."/>
        </authorList>
    </citation>
    <scope>NUCLEOTIDE SEQUENCE</scope>
    <source>
        <strain evidence="9">Sampled in the wild</strain>
    </source>
</reference>
<dbReference type="GO" id="GO:0008170">
    <property type="term" value="F:N-methyltransferase activity"/>
    <property type="evidence" value="ECO:0007669"/>
    <property type="project" value="UniProtKB-ARBA"/>
</dbReference>
<feature type="domain" description="C2H2-type" evidence="7">
    <location>
        <begin position="626"/>
        <end position="653"/>
    </location>
</feature>
<feature type="region of interest" description="Disordered" evidence="6">
    <location>
        <begin position="328"/>
        <end position="350"/>
    </location>
</feature>
<evidence type="ECO:0000313" key="9">
    <source>
        <dbReference type="EMBL" id="KAG8226515.1"/>
    </source>
</evidence>
<evidence type="ECO:0000256" key="6">
    <source>
        <dbReference type="SAM" id="MobiDB-lite"/>
    </source>
</evidence>
<feature type="region of interest" description="Disordered" evidence="6">
    <location>
        <begin position="401"/>
        <end position="424"/>
    </location>
</feature>
<keyword evidence="10" id="KW-1185">Reference proteome</keyword>
<reference evidence="9" key="2">
    <citation type="submission" date="2017-10" db="EMBL/GenBank/DDBJ databases">
        <title>Ladona fulva Genome sequencing and assembly.</title>
        <authorList>
            <person name="Murali S."/>
            <person name="Richards S."/>
            <person name="Bandaranaike D."/>
            <person name="Bellair M."/>
            <person name="Blankenburg K."/>
            <person name="Chao H."/>
            <person name="Dinh H."/>
            <person name="Doddapaneni H."/>
            <person name="Dugan-Rocha S."/>
            <person name="Elkadiri S."/>
            <person name="Gnanaolivu R."/>
            <person name="Hernandez B."/>
            <person name="Skinner E."/>
            <person name="Javaid M."/>
            <person name="Lee S."/>
            <person name="Li M."/>
            <person name="Ming W."/>
            <person name="Munidasa M."/>
            <person name="Muniz J."/>
            <person name="Nguyen L."/>
            <person name="Hughes D."/>
            <person name="Osuji N."/>
            <person name="Pu L.-L."/>
            <person name="Puazo M."/>
            <person name="Qu C."/>
            <person name="Quiroz J."/>
            <person name="Raj R."/>
            <person name="Weissenberger G."/>
            <person name="Xin Y."/>
            <person name="Zou X."/>
            <person name="Han Y."/>
            <person name="Worley K."/>
            <person name="Muzny D."/>
            <person name="Gibbs R."/>
        </authorList>
    </citation>
    <scope>NUCLEOTIDE SEQUENCE</scope>
    <source>
        <strain evidence="9">Sampled in the wild</strain>
    </source>
</reference>
<feature type="domain" description="C2H2-type" evidence="7">
    <location>
        <begin position="706"/>
        <end position="733"/>
    </location>
</feature>
<organism evidence="9 10">
    <name type="scientific">Ladona fulva</name>
    <name type="common">Scarce chaser dragonfly</name>
    <name type="synonym">Libellula fulva</name>
    <dbReference type="NCBI Taxonomy" id="123851"/>
    <lineage>
        <taxon>Eukaryota</taxon>
        <taxon>Metazoa</taxon>
        <taxon>Ecdysozoa</taxon>
        <taxon>Arthropoda</taxon>
        <taxon>Hexapoda</taxon>
        <taxon>Insecta</taxon>
        <taxon>Pterygota</taxon>
        <taxon>Palaeoptera</taxon>
        <taxon>Odonata</taxon>
        <taxon>Epiprocta</taxon>
        <taxon>Anisoptera</taxon>
        <taxon>Libelluloidea</taxon>
        <taxon>Libellulidae</taxon>
        <taxon>Ladona</taxon>
    </lineage>
</organism>
<dbReference type="PROSITE" id="PS00028">
    <property type="entry name" value="ZINC_FINGER_C2H2_1"/>
    <property type="match status" value="16"/>
</dbReference>
<feature type="domain" description="C2H2-type" evidence="7">
    <location>
        <begin position="664"/>
        <end position="691"/>
    </location>
</feature>
<dbReference type="Gene3D" id="2.170.270.10">
    <property type="entry name" value="SET domain"/>
    <property type="match status" value="1"/>
</dbReference>
<dbReference type="PROSITE" id="PS50157">
    <property type="entry name" value="ZINC_FINGER_C2H2_2"/>
    <property type="match status" value="17"/>
</dbReference>
<keyword evidence="1" id="KW-0479">Metal-binding</keyword>
<dbReference type="Pfam" id="PF00096">
    <property type="entry name" value="zf-C2H2"/>
    <property type="match status" value="6"/>
</dbReference>
<keyword evidence="4" id="KW-0862">Zinc</keyword>
<feature type="domain" description="C2H2-type" evidence="7">
    <location>
        <begin position="383"/>
        <end position="410"/>
    </location>
</feature>
<feature type="domain" description="C2H2-type" evidence="7">
    <location>
        <begin position="762"/>
        <end position="789"/>
    </location>
</feature>
<comment type="caution">
    <text evidence="9">The sequence shown here is derived from an EMBL/GenBank/DDBJ whole genome shotgun (WGS) entry which is preliminary data.</text>
</comment>
<dbReference type="SMART" id="SM00355">
    <property type="entry name" value="ZnF_C2H2"/>
    <property type="match status" value="17"/>
</dbReference>
<dbReference type="InterPro" id="IPR046341">
    <property type="entry name" value="SET_dom_sf"/>
</dbReference>
<feature type="domain" description="C2H2-type" evidence="7">
    <location>
        <begin position="308"/>
        <end position="335"/>
    </location>
</feature>
<evidence type="ECO:0000256" key="5">
    <source>
        <dbReference type="PROSITE-ProRule" id="PRU00042"/>
    </source>
</evidence>
<feature type="domain" description="SET" evidence="8">
    <location>
        <begin position="173"/>
        <end position="292"/>
    </location>
</feature>
<evidence type="ECO:0000256" key="4">
    <source>
        <dbReference type="ARBA" id="ARBA00022833"/>
    </source>
</evidence>
<proteinExistence type="predicted"/>
<feature type="domain" description="C2H2-type" evidence="7">
    <location>
        <begin position="355"/>
        <end position="382"/>
    </location>
</feature>
<dbReference type="Gene3D" id="3.30.160.60">
    <property type="entry name" value="Classic Zinc Finger"/>
    <property type="match status" value="10"/>
</dbReference>
<keyword evidence="3 5" id="KW-0863">Zinc-finger</keyword>
<evidence type="ECO:0000313" key="10">
    <source>
        <dbReference type="Proteomes" id="UP000792457"/>
    </source>
</evidence>
<evidence type="ECO:0000259" key="8">
    <source>
        <dbReference type="PROSITE" id="PS50280"/>
    </source>
</evidence>
<sequence>MELFPEGELLDIESVELVICDNSENCLADLVGEHDANDLAAVVQREVENVIVGQNGGSGNQPCQTMVDTSSGQNPNIQLPVVVPSTATDVKPTSLGGMASSNVNTPCTAHTVPEKTQGILQNNQFHLSNSVIAEELDAGCDDCDFSYGKECSKHKIQTISDKPVPSRAWATLPAAYLMITKVASESGGKDYGVFARKTIPKRTQFGPVEGVATPKEAAANIHHKIELLLENEQGEFLKLDVSEENTSNWMRFVRPAKSFKEINLILSQQGHSLYFTTTRLIHPREELLVWYSLPYAQRRVVEDAEVNWPCFECNDRFLSSEELQRHLNEHEQGEEIKSSKSRSKGSNKRITTAEYRCQTCNRIFPRNYSLKRHLVLHTGEKKYSCNICGLQFSHPYNKDRHFRKHHKKVEDPPPKKNSDGSKSNSKGAASEWLCVHCSLSFDSPSLLSLHTLAHAAENLEGQFEGDLNKALDEASKMVDTLSYSSPNGRPRKTGPDLENCSLFCPQCGQEFHSKKELVLHASAHGTIRRSRSSLNPAKPHKCELCYKAFASEDRLQKHMLVHGTEESKPLQCEVCSKRFLNNSALACHIKVHTEEKTFECPICREIFYQVLALKEHVHVHCHEGVFTCPHCGKEFHSKKELVLHASAHGTIRRSRSSLNPAKPHKCELCYKAFASEDRLQKHMLVHGTEESKPLQCEVCSKQEKTFECPICREIFYQVLALKEHVHVHCHEGVFTCPHCGKVFDEYSLIRKHIRAFHSERKHKCSFCGKLFPTMDKLKTHMLRHSDHREFLCANCGKQFKRKDKLKEHMKRMHSPEREAKLSAKPARPPNKKKFIPKVSPTDYQRFIYKCHSCLVGFKRRGMLVNHLAKRHPDVSPDTVPELNLPILKTTRDYYCQYCEKVYKSSSKRKAHILKNHPGAELPMSNRKKGGANETLGFPNPTYSQTVGSITTHAHNCTWCHKQYASKPKLLQHQRKKHLDLLPQSQQVPRTMRTDSVDSPMSSLDGKFLSGQDESHVIQMQDGDTITSDVNVAVEYEAAVDEKLREYQEAGIIIDAASLKQSLKHQDQES</sequence>
<dbReference type="Pfam" id="PF21549">
    <property type="entry name" value="PRDM2_PR"/>
    <property type="match status" value="1"/>
</dbReference>
<dbReference type="GO" id="GO:0008270">
    <property type="term" value="F:zinc ion binding"/>
    <property type="evidence" value="ECO:0007669"/>
    <property type="project" value="UniProtKB-KW"/>
</dbReference>
<feature type="domain" description="C2H2-type" evidence="7">
    <location>
        <begin position="848"/>
        <end position="876"/>
    </location>
</feature>
<dbReference type="GO" id="GO:0000981">
    <property type="term" value="F:DNA-binding transcription factor activity, RNA polymerase II-specific"/>
    <property type="evidence" value="ECO:0007669"/>
    <property type="project" value="TreeGrafter"/>
</dbReference>
<evidence type="ECO:0000259" key="7">
    <source>
        <dbReference type="PROSITE" id="PS50157"/>
    </source>
</evidence>
<dbReference type="InterPro" id="IPR001214">
    <property type="entry name" value="SET_dom"/>
</dbReference>
<dbReference type="EMBL" id="KZ308285">
    <property type="protein sequence ID" value="KAG8226515.1"/>
    <property type="molecule type" value="Genomic_DNA"/>
</dbReference>
<dbReference type="SUPFAM" id="SSF57667">
    <property type="entry name" value="beta-beta-alpha zinc fingers"/>
    <property type="match status" value="6"/>
</dbReference>
<accession>A0A8K0K397</accession>